<sequence>MVDMGQADRSLYRDMQPKPQYKVGRIEALQRACKEFGIEHWLDPMTEEQDALFMKRVREIQING</sequence>
<comment type="caution">
    <text evidence="1">The sequence shown here is derived from an EMBL/GenBank/DDBJ whole genome shotgun (WGS) entry which is preliminary data.</text>
</comment>
<organism evidence="1 2">
    <name type="scientific">Vogesella indigofera</name>
    <name type="common">Pseudomonas indigofera</name>
    <dbReference type="NCBI Taxonomy" id="45465"/>
    <lineage>
        <taxon>Bacteria</taxon>
        <taxon>Pseudomonadati</taxon>
        <taxon>Pseudomonadota</taxon>
        <taxon>Betaproteobacteria</taxon>
        <taxon>Neisseriales</taxon>
        <taxon>Chromobacteriaceae</taxon>
        <taxon>Vogesella</taxon>
    </lineage>
</organism>
<proteinExistence type="predicted"/>
<dbReference type="Proteomes" id="UP001221566">
    <property type="component" value="Unassembled WGS sequence"/>
</dbReference>
<evidence type="ECO:0000313" key="2">
    <source>
        <dbReference type="Proteomes" id="UP001221566"/>
    </source>
</evidence>
<evidence type="ECO:0000313" key="1">
    <source>
        <dbReference type="EMBL" id="MDC7692527.1"/>
    </source>
</evidence>
<keyword evidence="2" id="KW-1185">Reference proteome</keyword>
<accession>A0ABT5I8L7</accession>
<protein>
    <submittedName>
        <fullName evidence="1">Uncharacterized protein</fullName>
    </submittedName>
</protein>
<name>A0ABT5I8L7_VOGIN</name>
<dbReference type="EMBL" id="JAQQKY010000015">
    <property type="protein sequence ID" value="MDC7692527.1"/>
    <property type="molecule type" value="Genomic_DNA"/>
</dbReference>
<dbReference type="RefSeq" id="WP_272804113.1">
    <property type="nucleotide sequence ID" value="NZ_JAQQKY010000015.1"/>
</dbReference>
<gene>
    <name evidence="1" type="ORF">PQU93_17335</name>
</gene>
<reference evidence="1 2" key="1">
    <citation type="submission" date="2023-01" db="EMBL/GenBank/DDBJ databases">
        <title>Novel species of the genus Vogesella isolated from rivers.</title>
        <authorList>
            <person name="Lu H."/>
        </authorList>
    </citation>
    <scope>NUCLEOTIDE SEQUENCE [LARGE SCALE GENOMIC DNA]</scope>
    <source>
        <strain evidence="1 2">SH7W</strain>
    </source>
</reference>